<keyword evidence="1 2" id="KW-0963">Cytoplasm</keyword>
<evidence type="ECO:0000313" key="3">
    <source>
        <dbReference type="EMBL" id="MBS7527042.1"/>
    </source>
</evidence>
<dbReference type="Pfam" id="PF01933">
    <property type="entry name" value="CofD"/>
    <property type="match status" value="1"/>
</dbReference>
<comment type="similarity">
    <text evidence="2">Belongs to the gluconeogenesis factor family.</text>
</comment>
<dbReference type="RefSeq" id="WP_213236905.1">
    <property type="nucleotide sequence ID" value="NZ_JAHBCL010000016.1"/>
</dbReference>
<gene>
    <name evidence="3" type="primary">yvcK</name>
    <name evidence="3" type="ORF">KHM83_10150</name>
</gene>
<dbReference type="CDD" id="cd07187">
    <property type="entry name" value="YvcK_like"/>
    <property type="match status" value="1"/>
</dbReference>
<dbReference type="InterPro" id="IPR002882">
    <property type="entry name" value="CofD"/>
</dbReference>
<evidence type="ECO:0000256" key="2">
    <source>
        <dbReference type="HAMAP-Rule" id="MF_00973"/>
    </source>
</evidence>
<dbReference type="Proteomes" id="UP000746471">
    <property type="component" value="Unassembled WGS sequence"/>
</dbReference>
<dbReference type="SUPFAM" id="SSF142338">
    <property type="entry name" value="CofD-like"/>
    <property type="match status" value="1"/>
</dbReference>
<dbReference type="InterPro" id="IPR038136">
    <property type="entry name" value="CofD-like_dom_sf"/>
</dbReference>
<dbReference type="PANTHER" id="PTHR30135">
    <property type="entry name" value="UNCHARACTERIZED PROTEIN YVCK-RELATED"/>
    <property type="match status" value="1"/>
</dbReference>
<dbReference type="InterPro" id="IPR010119">
    <property type="entry name" value="Gluconeogen_factor"/>
</dbReference>
<dbReference type="PANTHER" id="PTHR30135:SF3">
    <property type="entry name" value="GLUCONEOGENESIS FACTOR-RELATED"/>
    <property type="match status" value="1"/>
</dbReference>
<comment type="subcellular location">
    <subcellularLocation>
        <location evidence="2">Cytoplasm</location>
    </subcellularLocation>
</comment>
<dbReference type="Gene3D" id="3.40.50.10680">
    <property type="entry name" value="CofD-like domains"/>
    <property type="match status" value="1"/>
</dbReference>
<evidence type="ECO:0000256" key="1">
    <source>
        <dbReference type="ARBA" id="ARBA00022490"/>
    </source>
</evidence>
<accession>A0ABS5PSK1</accession>
<reference evidence="3 4" key="1">
    <citation type="submission" date="2021-05" db="EMBL/GenBank/DDBJ databases">
        <title>Fusibacter ferrireducens sp. nov., an anaerobic, sulfur- and Fe-reducing bacterium isolated from the mangrove sediment.</title>
        <authorList>
            <person name="Qiu D."/>
        </authorList>
    </citation>
    <scope>NUCLEOTIDE SEQUENCE [LARGE SCALE GENOMIC DNA]</scope>
    <source>
        <strain evidence="3 4">DSM 12116</strain>
    </source>
</reference>
<protein>
    <recommendedName>
        <fullName evidence="2">Putative gluconeogenesis factor</fullName>
    </recommendedName>
</protein>
<dbReference type="EMBL" id="JAHBCL010000016">
    <property type="protein sequence ID" value="MBS7527042.1"/>
    <property type="molecule type" value="Genomic_DNA"/>
</dbReference>
<proteinExistence type="inferred from homology"/>
<organism evidence="3 4">
    <name type="scientific">Fusibacter paucivorans</name>
    <dbReference type="NCBI Taxonomy" id="76009"/>
    <lineage>
        <taxon>Bacteria</taxon>
        <taxon>Bacillati</taxon>
        <taxon>Bacillota</taxon>
        <taxon>Clostridia</taxon>
        <taxon>Eubacteriales</taxon>
        <taxon>Eubacteriales Family XII. Incertae Sedis</taxon>
        <taxon>Fusibacter</taxon>
    </lineage>
</organism>
<comment type="function">
    <text evidence="2">Required for morphogenesis under gluconeogenic growth conditions.</text>
</comment>
<comment type="caution">
    <text evidence="3">The sequence shown here is derived from an EMBL/GenBank/DDBJ whole genome shotgun (WGS) entry which is preliminary data.</text>
</comment>
<evidence type="ECO:0000313" key="4">
    <source>
        <dbReference type="Proteomes" id="UP000746471"/>
    </source>
</evidence>
<dbReference type="NCBIfam" id="TIGR01826">
    <property type="entry name" value="CofD_related"/>
    <property type="match status" value="1"/>
</dbReference>
<keyword evidence="4" id="KW-1185">Reference proteome</keyword>
<sequence length="330" mass="35636">MKIVAIGGGTGLSILLRGLKEVSQEITAVVTVADDGGGSGVLREDLGMLPPGDIRNCILALANTEPILQDLLQYRFSEGRLKGQNFGNLMIAAMQGISEGFEDAIRKISDIFAITGKVLPVSVVPMVLYAQLTDGIHVKGESNIPLEVVKRGAGVKKIWVEPHDVESGDEIIEAILAADVVVLGPGSLFTSVIPNMLVDNLMAALNATHAKRVYICNIMTQPGETDHFTVGDHVKALFTHTKLKALDAVFINEGTLTEEQMARYLKEDSNLVAFTPECEAMLAKIGIDVYKDDLIEVVKGYVRHNAGCIAMKLEAICERAYTPISHDLKV</sequence>
<name>A0ABS5PSK1_9FIRM</name>
<dbReference type="HAMAP" id="MF_00973">
    <property type="entry name" value="Gluconeogen_factor"/>
    <property type="match status" value="1"/>
</dbReference>